<dbReference type="EMBL" id="JAVRHM010000028">
    <property type="protein sequence ID" value="MDT0691573.1"/>
    <property type="molecule type" value="Genomic_DNA"/>
</dbReference>
<evidence type="ECO:0000256" key="1">
    <source>
        <dbReference type="SAM" id="SignalP"/>
    </source>
</evidence>
<dbReference type="RefSeq" id="WP_311687153.1">
    <property type="nucleotide sequence ID" value="NZ_JAVRHM010000028.1"/>
</dbReference>
<keyword evidence="3" id="KW-1185">Reference proteome</keyword>
<gene>
    <name evidence="2" type="ORF">RM549_17410</name>
</gene>
<reference evidence="2 3" key="1">
    <citation type="submission" date="2023-09" db="EMBL/GenBank/DDBJ databases">
        <authorList>
            <person name="Rey-Velasco X."/>
        </authorList>
    </citation>
    <scope>NUCLEOTIDE SEQUENCE [LARGE SCALE GENOMIC DNA]</scope>
    <source>
        <strain evidence="2 3">F188</strain>
    </source>
</reference>
<comment type="caution">
    <text evidence="2">The sequence shown here is derived from an EMBL/GenBank/DDBJ whole genome shotgun (WGS) entry which is preliminary data.</text>
</comment>
<feature type="signal peptide" evidence="1">
    <location>
        <begin position="1"/>
        <end position="19"/>
    </location>
</feature>
<protein>
    <recommendedName>
        <fullName evidence="4">DUF3157 family protein</fullName>
    </recommendedName>
</protein>
<name>A0ABU3E6P3_9FLAO</name>
<sequence length="147" mass="16510">MKKITLIAIAFLFTSFSFGQTLIAKTEDGRRVILNENKTWEFIDQEPKANSTADSDFPDCNLPADFEEAEGNKKIKGWLKRSDATLEDLKDHVAVDNNCSVDDILITSASEQKGNGNYVLCVDGKEMRYRRTGSVFHRQGVNPLGNY</sequence>
<organism evidence="2 3">
    <name type="scientific">Autumnicola patrickiae</name>
    <dbReference type="NCBI Taxonomy" id="3075591"/>
    <lineage>
        <taxon>Bacteria</taxon>
        <taxon>Pseudomonadati</taxon>
        <taxon>Bacteroidota</taxon>
        <taxon>Flavobacteriia</taxon>
        <taxon>Flavobacteriales</taxon>
        <taxon>Flavobacteriaceae</taxon>
        <taxon>Autumnicola</taxon>
    </lineage>
</organism>
<feature type="chain" id="PRO_5046432714" description="DUF3157 family protein" evidence="1">
    <location>
        <begin position="20"/>
        <end position="147"/>
    </location>
</feature>
<keyword evidence="1" id="KW-0732">Signal</keyword>
<evidence type="ECO:0008006" key="4">
    <source>
        <dbReference type="Google" id="ProtNLM"/>
    </source>
</evidence>
<evidence type="ECO:0000313" key="2">
    <source>
        <dbReference type="EMBL" id="MDT0691573.1"/>
    </source>
</evidence>
<proteinExistence type="predicted"/>
<dbReference type="Proteomes" id="UP001261624">
    <property type="component" value="Unassembled WGS sequence"/>
</dbReference>
<accession>A0ABU3E6P3</accession>
<evidence type="ECO:0000313" key="3">
    <source>
        <dbReference type="Proteomes" id="UP001261624"/>
    </source>
</evidence>